<keyword evidence="3" id="KW-1185">Reference proteome</keyword>
<keyword evidence="1" id="KW-0812">Transmembrane</keyword>
<proteinExistence type="predicted"/>
<dbReference type="AlphaFoldDB" id="A0A1T3P064"/>
<keyword evidence="1" id="KW-1133">Transmembrane helix</keyword>
<dbReference type="Proteomes" id="UP000190037">
    <property type="component" value="Unassembled WGS sequence"/>
</dbReference>
<accession>A0A1T3P064</accession>
<gene>
    <name evidence="2" type="ORF">B4N89_16905</name>
</gene>
<name>A0A1T3P064_9ACTN</name>
<evidence type="ECO:0000256" key="1">
    <source>
        <dbReference type="SAM" id="Phobius"/>
    </source>
</evidence>
<sequence>MTSAGAARRGARRALFLAGAFCAGMLILGLLGYGVLRLFLWHPWSDDDRDSRADPGSGDVSLSKSLRLTGLTLPPGATNVRYYVKANMRGTLVQLTYRVPCGRVPGVLAEAKLTTPVAMDAIGAQNVRHFAERHGWRPDTGTTTALTDTKTWPTTALVNTPPGAVDCSLYLDAFN</sequence>
<reference evidence="2 3" key="1">
    <citation type="submission" date="2017-03" db="EMBL/GenBank/DDBJ databases">
        <title>Draft genome sequence of Streptomyces scabrisporus NF3, endophyte isolated from Amphipterygium adstringens.</title>
        <authorList>
            <person name="Vazquez M."/>
            <person name="Ceapa C.D."/>
            <person name="Rodriguez Luna D."/>
            <person name="Sanchez Esquivel S."/>
        </authorList>
    </citation>
    <scope>NUCLEOTIDE SEQUENCE [LARGE SCALE GENOMIC DNA]</scope>
    <source>
        <strain evidence="2 3">NF3</strain>
    </source>
</reference>
<protein>
    <submittedName>
        <fullName evidence="2">Uncharacterized protein</fullName>
    </submittedName>
</protein>
<evidence type="ECO:0000313" key="2">
    <source>
        <dbReference type="EMBL" id="OPC82394.1"/>
    </source>
</evidence>
<feature type="transmembrane region" description="Helical" evidence="1">
    <location>
        <begin position="14"/>
        <end position="36"/>
    </location>
</feature>
<dbReference type="STRING" id="159449.B4N89_16905"/>
<keyword evidence="1" id="KW-0472">Membrane</keyword>
<comment type="caution">
    <text evidence="2">The sequence shown here is derived from an EMBL/GenBank/DDBJ whole genome shotgun (WGS) entry which is preliminary data.</text>
</comment>
<evidence type="ECO:0000313" key="3">
    <source>
        <dbReference type="Proteomes" id="UP000190037"/>
    </source>
</evidence>
<dbReference type="EMBL" id="MWQN01000001">
    <property type="protein sequence ID" value="OPC82394.1"/>
    <property type="molecule type" value="Genomic_DNA"/>
</dbReference>
<organism evidence="2 3">
    <name type="scientific">Embleya scabrispora</name>
    <dbReference type="NCBI Taxonomy" id="159449"/>
    <lineage>
        <taxon>Bacteria</taxon>
        <taxon>Bacillati</taxon>
        <taxon>Actinomycetota</taxon>
        <taxon>Actinomycetes</taxon>
        <taxon>Kitasatosporales</taxon>
        <taxon>Streptomycetaceae</taxon>
        <taxon>Embleya</taxon>
    </lineage>
</organism>